<keyword evidence="1" id="KW-0472">Membrane</keyword>
<name>A0A1I4EFG1_9PROT</name>
<feature type="transmembrane region" description="Helical" evidence="1">
    <location>
        <begin position="6"/>
        <end position="27"/>
    </location>
</feature>
<protein>
    <submittedName>
        <fullName evidence="2">Uncharacterized protein</fullName>
    </submittedName>
</protein>
<keyword evidence="1" id="KW-0812">Transmembrane</keyword>
<dbReference type="EMBL" id="FOSP01000027">
    <property type="protein sequence ID" value="SFL03730.1"/>
    <property type="molecule type" value="Genomic_DNA"/>
</dbReference>
<gene>
    <name evidence="2" type="ORF">SAMN05216302_102749</name>
</gene>
<dbReference type="AlphaFoldDB" id="A0A1I4EFG1"/>
<evidence type="ECO:0000256" key="1">
    <source>
        <dbReference type="SAM" id="Phobius"/>
    </source>
</evidence>
<reference evidence="3" key="1">
    <citation type="submission" date="2016-10" db="EMBL/GenBank/DDBJ databases">
        <authorList>
            <person name="Varghese N."/>
            <person name="Submissions S."/>
        </authorList>
    </citation>
    <scope>NUCLEOTIDE SEQUENCE [LARGE SCALE GENOMIC DNA]</scope>
    <source>
        <strain evidence="3">Nm69</strain>
    </source>
</reference>
<proteinExistence type="predicted"/>
<keyword evidence="3" id="KW-1185">Reference proteome</keyword>
<accession>A0A1I4EFG1</accession>
<dbReference type="Proteomes" id="UP000199533">
    <property type="component" value="Unassembled WGS sequence"/>
</dbReference>
<dbReference type="RefSeq" id="WP_090701620.1">
    <property type="nucleotide sequence ID" value="NZ_FOSP01000027.1"/>
</dbReference>
<evidence type="ECO:0000313" key="2">
    <source>
        <dbReference type="EMBL" id="SFL03730.1"/>
    </source>
</evidence>
<organism evidence="2 3">
    <name type="scientific">Nitrosomonas aestuarii</name>
    <dbReference type="NCBI Taxonomy" id="52441"/>
    <lineage>
        <taxon>Bacteria</taxon>
        <taxon>Pseudomonadati</taxon>
        <taxon>Pseudomonadota</taxon>
        <taxon>Betaproteobacteria</taxon>
        <taxon>Nitrosomonadales</taxon>
        <taxon>Nitrosomonadaceae</taxon>
        <taxon>Nitrosomonas</taxon>
    </lineage>
</organism>
<dbReference type="OrthoDB" id="9182595at2"/>
<sequence>MDFTVFFTVLSGVITFVIGQLIVKLLLDPVQDMKKTIGQVSHTLVERANVISNPGVPTKEIMVDTSDSLRRLSSQLHAHLYLIPSYDKTSKIFHLPSKEKLLVASSALIGLSNSVYRANDKVYEANAKRVEQVCDSLGIYLTEGSRWPKDRK</sequence>
<evidence type="ECO:0000313" key="3">
    <source>
        <dbReference type="Proteomes" id="UP000199533"/>
    </source>
</evidence>
<keyword evidence="1" id="KW-1133">Transmembrane helix</keyword>